<dbReference type="Proteomes" id="UP001163046">
    <property type="component" value="Unassembled WGS sequence"/>
</dbReference>
<accession>A0A9W9YYL1</accession>
<organism evidence="2 3">
    <name type="scientific">Desmophyllum pertusum</name>
    <dbReference type="NCBI Taxonomy" id="174260"/>
    <lineage>
        <taxon>Eukaryota</taxon>
        <taxon>Metazoa</taxon>
        <taxon>Cnidaria</taxon>
        <taxon>Anthozoa</taxon>
        <taxon>Hexacorallia</taxon>
        <taxon>Scleractinia</taxon>
        <taxon>Caryophylliina</taxon>
        <taxon>Caryophylliidae</taxon>
        <taxon>Desmophyllum</taxon>
    </lineage>
</organism>
<name>A0A9W9YYL1_9CNID</name>
<reference evidence="2" key="1">
    <citation type="submission" date="2023-01" db="EMBL/GenBank/DDBJ databases">
        <title>Genome assembly of the deep-sea coral Lophelia pertusa.</title>
        <authorList>
            <person name="Herrera S."/>
            <person name="Cordes E."/>
        </authorList>
    </citation>
    <scope>NUCLEOTIDE SEQUENCE</scope>
    <source>
        <strain evidence="2">USNM1676648</strain>
        <tissue evidence="2">Polyp</tissue>
    </source>
</reference>
<comment type="caution">
    <text evidence="2">The sequence shown here is derived from an EMBL/GenBank/DDBJ whole genome shotgun (WGS) entry which is preliminary data.</text>
</comment>
<evidence type="ECO:0000256" key="1">
    <source>
        <dbReference type="SAM" id="MobiDB-lite"/>
    </source>
</evidence>
<evidence type="ECO:0000313" key="2">
    <source>
        <dbReference type="EMBL" id="KAJ7370403.1"/>
    </source>
</evidence>
<dbReference type="AlphaFoldDB" id="A0A9W9YYL1"/>
<feature type="region of interest" description="Disordered" evidence="1">
    <location>
        <begin position="61"/>
        <end position="80"/>
    </location>
</feature>
<dbReference type="EMBL" id="MU826866">
    <property type="protein sequence ID" value="KAJ7370403.1"/>
    <property type="molecule type" value="Genomic_DNA"/>
</dbReference>
<keyword evidence="3" id="KW-1185">Reference proteome</keyword>
<protein>
    <submittedName>
        <fullName evidence="2">Uncharacterized protein</fullName>
    </submittedName>
</protein>
<proteinExistence type="predicted"/>
<gene>
    <name evidence="2" type="ORF">OS493_032582</name>
</gene>
<sequence length="80" mass="9229">MLLLLSLPHKQKQLGHCRSYTNLRSWVADLTVEYAKPYHERLAASAGATESPLSRCWMKTSRMRRTQGNKIKQKKGSKKK</sequence>
<evidence type="ECO:0000313" key="3">
    <source>
        <dbReference type="Proteomes" id="UP001163046"/>
    </source>
</evidence>